<feature type="region of interest" description="Disordered" evidence="1">
    <location>
        <begin position="52"/>
        <end position="114"/>
    </location>
</feature>
<reference evidence="3" key="1">
    <citation type="submission" date="2023-07" db="EMBL/GenBank/DDBJ databases">
        <title>Sequencing the genomes of 1000 actinobacteria strains.</title>
        <authorList>
            <person name="Klenk H.-P."/>
        </authorList>
    </citation>
    <scope>NUCLEOTIDE SEQUENCE</scope>
    <source>
        <strain evidence="3">DSM 45977</strain>
    </source>
</reference>
<dbReference type="AlphaFoldDB" id="A0AAE3ZAR9"/>
<evidence type="ECO:0000256" key="1">
    <source>
        <dbReference type="SAM" id="MobiDB-lite"/>
    </source>
</evidence>
<organism evidence="3 4">
    <name type="scientific">Haloactinomyces albus</name>
    <dbReference type="NCBI Taxonomy" id="1352928"/>
    <lineage>
        <taxon>Bacteria</taxon>
        <taxon>Bacillati</taxon>
        <taxon>Actinomycetota</taxon>
        <taxon>Actinomycetes</taxon>
        <taxon>Actinopolysporales</taxon>
        <taxon>Actinopolysporaceae</taxon>
        <taxon>Haloactinomyces</taxon>
    </lineage>
</organism>
<evidence type="ECO:0000259" key="2">
    <source>
        <dbReference type="Pfam" id="PF26450"/>
    </source>
</evidence>
<name>A0AAE3ZAR9_9ACTN</name>
<comment type="caution">
    <text evidence="3">The sequence shown here is derived from an EMBL/GenBank/DDBJ whole genome shotgun (WGS) entry which is preliminary data.</text>
</comment>
<gene>
    <name evidence="3" type="ORF">JOF55_000245</name>
</gene>
<dbReference type="EMBL" id="JAVDXW010000001">
    <property type="protein sequence ID" value="MDR7300064.1"/>
    <property type="molecule type" value="Genomic_DNA"/>
</dbReference>
<dbReference type="Pfam" id="PF26450">
    <property type="entry name" value="DUF8129"/>
    <property type="match status" value="1"/>
</dbReference>
<keyword evidence="4" id="KW-1185">Reference proteome</keyword>
<evidence type="ECO:0000313" key="4">
    <source>
        <dbReference type="Proteomes" id="UP001180845"/>
    </source>
</evidence>
<feature type="domain" description="DUF8129" evidence="2">
    <location>
        <begin position="3"/>
        <end position="59"/>
    </location>
</feature>
<feature type="compositionally biased region" description="Polar residues" evidence="1">
    <location>
        <begin position="77"/>
        <end position="87"/>
    </location>
</feature>
<evidence type="ECO:0000313" key="3">
    <source>
        <dbReference type="EMBL" id="MDR7300064.1"/>
    </source>
</evidence>
<sequence>MNAEDLPLPDYDHLPVGSLQHRIRSLNAGELQQVIDYESEHNDRTHVMEILRHRMDELNNGATPSPGRQDDEPVETRGTSGDSSVSPGGSADPIHPPRHGAVAYPGQHGKRGRP</sequence>
<dbReference type="InterPro" id="IPR058442">
    <property type="entry name" value="DUF8129"/>
</dbReference>
<dbReference type="Proteomes" id="UP001180845">
    <property type="component" value="Unassembled WGS sequence"/>
</dbReference>
<dbReference type="RefSeq" id="WP_310268211.1">
    <property type="nucleotide sequence ID" value="NZ_JAVDXW010000001.1"/>
</dbReference>
<accession>A0AAE3ZAR9</accession>
<proteinExistence type="predicted"/>
<protein>
    <recommendedName>
        <fullName evidence="2">DUF8129 domain-containing protein</fullName>
    </recommendedName>
</protein>